<feature type="domain" description="BPL/LPL catalytic" evidence="4">
    <location>
        <begin position="386"/>
        <end position="575"/>
    </location>
</feature>
<dbReference type="InterPro" id="IPR004143">
    <property type="entry name" value="BPL_LPL_catalytic"/>
</dbReference>
<evidence type="ECO:0000313" key="5">
    <source>
        <dbReference type="EMBL" id="TPX54483.1"/>
    </source>
</evidence>
<feature type="region of interest" description="Disordered" evidence="3">
    <location>
        <begin position="331"/>
        <end position="351"/>
    </location>
</feature>
<proteinExistence type="inferred from homology"/>
<evidence type="ECO:0000256" key="3">
    <source>
        <dbReference type="SAM" id="MobiDB-lite"/>
    </source>
</evidence>
<comment type="similarity">
    <text evidence="1">Belongs to the biotin--protein ligase family.</text>
</comment>
<dbReference type="GO" id="GO:0005737">
    <property type="term" value="C:cytoplasm"/>
    <property type="evidence" value="ECO:0007669"/>
    <property type="project" value="TreeGrafter"/>
</dbReference>
<name>A0A507DRZ0_9FUNG</name>
<protein>
    <recommendedName>
        <fullName evidence="4">BPL/LPL catalytic domain-containing protein</fullName>
    </recommendedName>
</protein>
<dbReference type="CDD" id="cd16442">
    <property type="entry name" value="BPL"/>
    <property type="match status" value="1"/>
</dbReference>
<dbReference type="GO" id="GO:0004077">
    <property type="term" value="F:biotin--[biotin carboxyl-carrier protein] ligase activity"/>
    <property type="evidence" value="ECO:0007669"/>
    <property type="project" value="InterPro"/>
</dbReference>
<dbReference type="AlphaFoldDB" id="A0A507DRZ0"/>
<dbReference type="Pfam" id="PF03099">
    <property type="entry name" value="BPL_LplA_LipB"/>
    <property type="match status" value="1"/>
</dbReference>
<evidence type="ECO:0000256" key="1">
    <source>
        <dbReference type="ARBA" id="ARBA00009934"/>
    </source>
</evidence>
<gene>
    <name evidence="5" type="ORF">PhCBS80983_g05914</name>
</gene>
<reference evidence="5 6" key="1">
    <citation type="journal article" date="2019" name="Sci. Rep.">
        <title>Comparative genomics of chytrid fungi reveal insights into the obligate biotrophic and pathogenic lifestyle of Synchytrium endobioticum.</title>
        <authorList>
            <person name="van de Vossenberg B.T.L.H."/>
            <person name="Warris S."/>
            <person name="Nguyen H.D.T."/>
            <person name="van Gent-Pelzer M.P.E."/>
            <person name="Joly D.L."/>
            <person name="van de Geest H.C."/>
            <person name="Bonants P.J.M."/>
            <person name="Smith D.S."/>
            <person name="Levesque C.A."/>
            <person name="van der Lee T.A.J."/>
        </authorList>
    </citation>
    <scope>NUCLEOTIDE SEQUENCE [LARGE SCALE GENOMIC DNA]</scope>
    <source>
        <strain evidence="5 6">CBS 809.83</strain>
    </source>
</reference>
<evidence type="ECO:0000313" key="6">
    <source>
        <dbReference type="Proteomes" id="UP000318582"/>
    </source>
</evidence>
<dbReference type="SUPFAM" id="SSF55681">
    <property type="entry name" value="Class II aaRS and biotin synthetases"/>
    <property type="match status" value="1"/>
</dbReference>
<dbReference type="PANTHER" id="PTHR12835">
    <property type="entry name" value="BIOTIN PROTEIN LIGASE"/>
    <property type="match status" value="1"/>
</dbReference>
<dbReference type="InterPro" id="IPR045864">
    <property type="entry name" value="aa-tRNA-synth_II/BPL/LPL"/>
</dbReference>
<sequence>MNVLVYTGPGTSRGPIEHTLATLRSLLSTHYDVIPVDAHTLLTEPWAPTTSLLVIPGGRDVPYVEQLQPEGTRIVDEYVKGGGSYLGICAGAYFAARNVEFEMEREEYRVVGQRALRFYPGTAKGSVVEGFVYESEKGAKAVPVKRDPGFVEELETDNEEELCLYVNGGPWFVPTTADDATPSYTSVRTLAWYADAQYPPRPAIVECNVGAGRAILSGPHFEYNLSNTTATTPTDPNLATIAPALVKADAARLRLARGILKRLGLKLNTADAENRMRREILDPGITPMYLCSDKPAARGVEELIEKMGGVGKEIADSVDVFRFVRAGEPIPPTIPREDIPPTDSADPRKPPPVTIITHPPDTFPPPTTTPHFSIPHYFSILNSTPSLKSKFGSTLLYAHTVSSTQTLLDKNLAFSASLPRTGFVCTATHQAAGRGRGRNSWISQQGCLMFSATVMHEYPPTAVFVQYLVAVAVIHAIKTIKLCENLPVKLKWPNDIYAHHNGQWKKIGGVLVTSSYEHNAFKMVLGCGLNVSNPHPTLSLSDLLQGKEGEEAVLRTEEVLARIMTTFGDLYEEFERARSFEPFLERYYQAWLHSDQQVQLLDIPATPHARIIGIDGSGLLRAVTIEPDGGLGEEHLLQPDGNSFDMMKGLISRKK</sequence>
<dbReference type="STRING" id="109895.A0A507DRZ0"/>
<dbReference type="Pfam" id="PF09825">
    <property type="entry name" value="BPL_N"/>
    <property type="match status" value="1"/>
</dbReference>
<evidence type="ECO:0000256" key="2">
    <source>
        <dbReference type="ARBA" id="ARBA00022598"/>
    </source>
</evidence>
<keyword evidence="2" id="KW-0436">Ligase</keyword>
<dbReference type="Proteomes" id="UP000318582">
    <property type="component" value="Unassembled WGS sequence"/>
</dbReference>
<accession>A0A507DRZ0</accession>
<dbReference type="CDD" id="cd03144">
    <property type="entry name" value="GATase1_ScBLP_like"/>
    <property type="match status" value="1"/>
</dbReference>
<dbReference type="SUPFAM" id="SSF52317">
    <property type="entry name" value="Class I glutamine amidotransferase-like"/>
    <property type="match status" value="1"/>
</dbReference>
<comment type="caution">
    <text evidence="5">The sequence shown here is derived from an EMBL/GenBank/DDBJ whole genome shotgun (WGS) entry which is preliminary data.</text>
</comment>
<evidence type="ECO:0000259" key="4">
    <source>
        <dbReference type="PROSITE" id="PS51733"/>
    </source>
</evidence>
<dbReference type="EMBL" id="QEAQ01000153">
    <property type="protein sequence ID" value="TPX54483.1"/>
    <property type="molecule type" value="Genomic_DNA"/>
</dbReference>
<dbReference type="NCBIfam" id="TIGR00121">
    <property type="entry name" value="birA_ligase"/>
    <property type="match status" value="1"/>
</dbReference>
<keyword evidence="6" id="KW-1185">Reference proteome</keyword>
<feature type="compositionally biased region" description="Basic and acidic residues" evidence="3">
    <location>
        <begin position="335"/>
        <end position="349"/>
    </location>
</feature>
<dbReference type="PROSITE" id="PS51733">
    <property type="entry name" value="BPL_LPL_CATALYTIC"/>
    <property type="match status" value="1"/>
</dbReference>
<dbReference type="InterPro" id="IPR004408">
    <property type="entry name" value="Biotin_CoA_COase_ligase"/>
</dbReference>
<dbReference type="InterPro" id="IPR019197">
    <property type="entry name" value="Biotin-prot_ligase_N"/>
</dbReference>
<dbReference type="InterPro" id="IPR029062">
    <property type="entry name" value="Class_I_gatase-like"/>
</dbReference>
<dbReference type="PANTHER" id="PTHR12835:SF5">
    <property type="entry name" value="BIOTIN--PROTEIN LIGASE"/>
    <property type="match status" value="1"/>
</dbReference>
<organism evidence="5 6">
    <name type="scientific">Powellomyces hirtus</name>
    <dbReference type="NCBI Taxonomy" id="109895"/>
    <lineage>
        <taxon>Eukaryota</taxon>
        <taxon>Fungi</taxon>
        <taxon>Fungi incertae sedis</taxon>
        <taxon>Chytridiomycota</taxon>
        <taxon>Chytridiomycota incertae sedis</taxon>
        <taxon>Chytridiomycetes</taxon>
        <taxon>Spizellomycetales</taxon>
        <taxon>Powellomycetaceae</taxon>
        <taxon>Powellomyces</taxon>
    </lineage>
</organism>
<dbReference type="Gene3D" id="3.30.930.10">
    <property type="entry name" value="Bira Bifunctional Protein, Domain 2"/>
    <property type="match status" value="1"/>
</dbReference>